<dbReference type="SUPFAM" id="SSF51182">
    <property type="entry name" value="RmlC-like cupins"/>
    <property type="match status" value="1"/>
</dbReference>
<dbReference type="InterPro" id="IPR018062">
    <property type="entry name" value="HTH_AraC-typ_CS"/>
</dbReference>
<dbReference type="InterPro" id="IPR014710">
    <property type="entry name" value="RmlC-like_jellyroll"/>
</dbReference>
<dbReference type="PANTHER" id="PTHR43280">
    <property type="entry name" value="ARAC-FAMILY TRANSCRIPTIONAL REGULATOR"/>
    <property type="match status" value="1"/>
</dbReference>
<evidence type="ECO:0000259" key="4">
    <source>
        <dbReference type="PROSITE" id="PS01124"/>
    </source>
</evidence>
<keyword evidence="6" id="KW-1185">Reference proteome</keyword>
<dbReference type="SUPFAM" id="SSF46689">
    <property type="entry name" value="Homeodomain-like"/>
    <property type="match status" value="2"/>
</dbReference>
<dbReference type="PROSITE" id="PS00041">
    <property type="entry name" value="HTH_ARAC_FAMILY_1"/>
    <property type="match status" value="1"/>
</dbReference>
<dbReference type="Gene3D" id="2.60.120.10">
    <property type="entry name" value="Jelly Rolls"/>
    <property type="match status" value="1"/>
</dbReference>
<dbReference type="Pfam" id="PF12833">
    <property type="entry name" value="HTH_18"/>
    <property type="match status" value="1"/>
</dbReference>
<comment type="caution">
    <text evidence="5">The sequence shown here is derived from an EMBL/GenBank/DDBJ whole genome shotgun (WGS) entry which is preliminary data.</text>
</comment>
<proteinExistence type="predicted"/>
<keyword evidence="2" id="KW-0238">DNA-binding</keyword>
<name>A0ABR9XKV1_9SPHI</name>
<evidence type="ECO:0000256" key="2">
    <source>
        <dbReference type="ARBA" id="ARBA00023125"/>
    </source>
</evidence>
<dbReference type="PANTHER" id="PTHR43280:SF2">
    <property type="entry name" value="HTH-TYPE TRANSCRIPTIONAL REGULATOR EXSA"/>
    <property type="match status" value="1"/>
</dbReference>
<evidence type="ECO:0000313" key="6">
    <source>
        <dbReference type="Proteomes" id="UP000632774"/>
    </source>
</evidence>
<dbReference type="SMART" id="SM00342">
    <property type="entry name" value="HTH_ARAC"/>
    <property type="match status" value="1"/>
</dbReference>
<protein>
    <submittedName>
        <fullName evidence="5">Helix-turn-helix domain-containing protein</fullName>
    </submittedName>
</protein>
<evidence type="ECO:0000256" key="1">
    <source>
        <dbReference type="ARBA" id="ARBA00023015"/>
    </source>
</evidence>
<accession>A0ABR9XKV1</accession>
<keyword evidence="1" id="KW-0805">Transcription regulation</keyword>
<feature type="domain" description="HTH araC/xylS-type" evidence="4">
    <location>
        <begin position="187"/>
        <end position="285"/>
    </location>
</feature>
<dbReference type="PROSITE" id="PS01124">
    <property type="entry name" value="HTH_ARAC_FAMILY_2"/>
    <property type="match status" value="1"/>
</dbReference>
<sequence length="310" mass="35985">MKPALLKIATDTKSTFHVRRETSPSNNNKWHYHLEIEIVYFKKGSGTQFAGDHISRFMPGDITIVGAGLPHYWRFDNSYIGSEPAQQADIIVVHFLEDCFGSRFLDLVENKTINQMLQRARRGLAVKNEEKKLVAILMERLTESEGPEKIIWLLKILQTIANSKQVNTLSSMGFKYKFNEEECERINAIYQYSFAHFRNKIFLEEIAEVAHICPNSFCRYFKSMTHKTYSRFILEIKIGNACNLLIESEFKIGQIGLECGFNRSSTFYKYFKKITGKSPATYKKLYTGQLKEMPPEQAPERYYEPISLYS</sequence>
<keyword evidence="3" id="KW-0804">Transcription</keyword>
<evidence type="ECO:0000256" key="3">
    <source>
        <dbReference type="ARBA" id="ARBA00023163"/>
    </source>
</evidence>
<dbReference type="InterPro" id="IPR009057">
    <property type="entry name" value="Homeodomain-like_sf"/>
</dbReference>
<dbReference type="Gene3D" id="1.10.10.60">
    <property type="entry name" value="Homeodomain-like"/>
    <property type="match status" value="2"/>
</dbReference>
<dbReference type="InterPro" id="IPR018060">
    <property type="entry name" value="HTH_AraC"/>
</dbReference>
<dbReference type="EMBL" id="JADFFM010000002">
    <property type="protein sequence ID" value="MBE9668016.1"/>
    <property type="molecule type" value="Genomic_DNA"/>
</dbReference>
<dbReference type="Proteomes" id="UP000632774">
    <property type="component" value="Unassembled WGS sequence"/>
</dbReference>
<dbReference type="RefSeq" id="WP_194107448.1">
    <property type="nucleotide sequence ID" value="NZ_JADFFM010000002.1"/>
</dbReference>
<gene>
    <name evidence="5" type="ORF">IRJ18_16725</name>
</gene>
<reference evidence="5 6" key="1">
    <citation type="submission" date="2020-10" db="EMBL/GenBank/DDBJ databases">
        <title>Mucilaginibacter mali sp. nov., isolated from rhizosphere soil of apple orchard.</title>
        <authorList>
            <person name="Lee J.-S."/>
            <person name="Kim H.S."/>
            <person name="Kim J.-S."/>
        </authorList>
    </citation>
    <scope>NUCLEOTIDE SEQUENCE [LARGE SCALE GENOMIC DNA]</scope>
    <source>
        <strain evidence="5 6">KCTC 23157</strain>
    </source>
</reference>
<organism evidence="5 6">
    <name type="scientific">Mucilaginibacter boryungensis</name>
    <dbReference type="NCBI Taxonomy" id="768480"/>
    <lineage>
        <taxon>Bacteria</taxon>
        <taxon>Pseudomonadati</taxon>
        <taxon>Bacteroidota</taxon>
        <taxon>Sphingobacteriia</taxon>
        <taxon>Sphingobacteriales</taxon>
        <taxon>Sphingobacteriaceae</taxon>
        <taxon>Mucilaginibacter</taxon>
    </lineage>
</organism>
<dbReference type="InterPro" id="IPR011051">
    <property type="entry name" value="RmlC_Cupin_sf"/>
</dbReference>
<evidence type="ECO:0000313" key="5">
    <source>
        <dbReference type="EMBL" id="MBE9668016.1"/>
    </source>
</evidence>